<dbReference type="CDD" id="cd06577">
    <property type="entry name" value="PASTA_pknB"/>
    <property type="match status" value="3"/>
</dbReference>
<dbReference type="InterPro" id="IPR005543">
    <property type="entry name" value="PASTA_dom"/>
</dbReference>
<keyword evidence="8" id="KW-0735">Signal-anchor</keyword>
<evidence type="ECO:0000256" key="13">
    <source>
        <dbReference type="PROSITE-ProRule" id="PRU10141"/>
    </source>
</evidence>
<dbReference type="EMBL" id="SIJB01000026">
    <property type="protein sequence ID" value="NBI29607.1"/>
    <property type="molecule type" value="Genomic_DNA"/>
</dbReference>
<dbReference type="FunFam" id="3.30.200.20:FF:000035">
    <property type="entry name" value="Serine/threonine protein kinase Stk1"/>
    <property type="match status" value="1"/>
</dbReference>
<keyword evidence="5 13" id="KW-0547">Nucleotide-binding</keyword>
<organism evidence="17 18">
    <name type="scientific">Chengkuizengella marina</name>
    <dbReference type="NCBI Taxonomy" id="2507566"/>
    <lineage>
        <taxon>Bacteria</taxon>
        <taxon>Bacillati</taxon>
        <taxon>Bacillota</taxon>
        <taxon>Bacilli</taxon>
        <taxon>Bacillales</taxon>
        <taxon>Paenibacillaceae</taxon>
        <taxon>Chengkuizengella</taxon>
    </lineage>
</organism>
<dbReference type="Gene3D" id="3.30.200.20">
    <property type="entry name" value="Phosphorylase Kinase, domain 1"/>
    <property type="match status" value="1"/>
</dbReference>
<keyword evidence="7 13" id="KW-0067">ATP-binding</keyword>
<evidence type="ECO:0000313" key="17">
    <source>
        <dbReference type="EMBL" id="NBI29607.1"/>
    </source>
</evidence>
<keyword evidence="18" id="KW-1185">Reference proteome</keyword>
<dbReference type="EC" id="2.7.11.1" evidence="1"/>
<evidence type="ECO:0000256" key="7">
    <source>
        <dbReference type="ARBA" id="ARBA00022840"/>
    </source>
</evidence>
<keyword evidence="14" id="KW-0812">Transmembrane</keyword>
<dbReference type="InterPro" id="IPR011009">
    <property type="entry name" value="Kinase-like_dom_sf"/>
</dbReference>
<comment type="subcellular location">
    <subcellularLocation>
        <location evidence="11">Spore membrane</location>
        <topology evidence="11">Single-pass type II membrane protein</topology>
    </subcellularLocation>
</comment>
<dbReference type="PROSITE" id="PS51178">
    <property type="entry name" value="PASTA"/>
    <property type="match status" value="3"/>
</dbReference>
<evidence type="ECO:0000256" key="5">
    <source>
        <dbReference type="ARBA" id="ARBA00022741"/>
    </source>
</evidence>
<dbReference type="Proteomes" id="UP000448943">
    <property type="component" value="Unassembled WGS sequence"/>
</dbReference>
<evidence type="ECO:0000259" key="16">
    <source>
        <dbReference type="PROSITE" id="PS51178"/>
    </source>
</evidence>
<comment type="catalytic activity">
    <reaction evidence="9">
        <text>L-threonyl-[protein] + ATP = O-phospho-L-threonyl-[protein] + ADP + H(+)</text>
        <dbReference type="Rhea" id="RHEA:46608"/>
        <dbReference type="Rhea" id="RHEA-COMP:11060"/>
        <dbReference type="Rhea" id="RHEA-COMP:11605"/>
        <dbReference type="ChEBI" id="CHEBI:15378"/>
        <dbReference type="ChEBI" id="CHEBI:30013"/>
        <dbReference type="ChEBI" id="CHEBI:30616"/>
        <dbReference type="ChEBI" id="CHEBI:61977"/>
        <dbReference type="ChEBI" id="CHEBI:456216"/>
        <dbReference type="EC" id="2.7.11.1"/>
    </reaction>
</comment>
<proteinExistence type="predicted"/>
<evidence type="ECO:0000256" key="1">
    <source>
        <dbReference type="ARBA" id="ARBA00012513"/>
    </source>
</evidence>
<evidence type="ECO:0000256" key="10">
    <source>
        <dbReference type="ARBA" id="ARBA00048679"/>
    </source>
</evidence>
<evidence type="ECO:0000256" key="8">
    <source>
        <dbReference type="ARBA" id="ARBA00022968"/>
    </source>
</evidence>
<keyword evidence="14" id="KW-0472">Membrane</keyword>
<evidence type="ECO:0000259" key="15">
    <source>
        <dbReference type="PROSITE" id="PS50011"/>
    </source>
</evidence>
<dbReference type="Gene3D" id="3.30.10.20">
    <property type="match status" value="3"/>
</dbReference>
<comment type="caution">
    <text evidence="17">The sequence shown here is derived from an EMBL/GenBank/DDBJ whole genome shotgun (WGS) entry which is preliminary data.</text>
</comment>
<keyword evidence="2" id="KW-0723">Serine/threonine-protein kinase</keyword>
<keyword evidence="3" id="KW-0309">Germination</keyword>
<dbReference type="InterPro" id="IPR000719">
    <property type="entry name" value="Prot_kinase_dom"/>
</dbReference>
<dbReference type="PROSITE" id="PS00107">
    <property type="entry name" value="PROTEIN_KINASE_ATP"/>
    <property type="match status" value="1"/>
</dbReference>
<keyword evidence="6 17" id="KW-0418">Kinase</keyword>
<dbReference type="PROSITE" id="PS00108">
    <property type="entry name" value="PROTEIN_KINASE_ST"/>
    <property type="match status" value="1"/>
</dbReference>
<dbReference type="SMART" id="SM00740">
    <property type="entry name" value="PASTA"/>
    <property type="match status" value="3"/>
</dbReference>
<evidence type="ECO:0000256" key="3">
    <source>
        <dbReference type="ARBA" id="ARBA00022544"/>
    </source>
</evidence>
<dbReference type="Pfam" id="PF00069">
    <property type="entry name" value="Pkinase"/>
    <property type="match status" value="1"/>
</dbReference>
<dbReference type="GO" id="GO:0005524">
    <property type="term" value="F:ATP binding"/>
    <property type="evidence" value="ECO:0007669"/>
    <property type="project" value="UniProtKB-UniRule"/>
</dbReference>
<dbReference type="SUPFAM" id="SSF56112">
    <property type="entry name" value="Protein kinase-like (PK-like)"/>
    <property type="match status" value="1"/>
</dbReference>
<feature type="binding site" evidence="13">
    <location>
        <position position="39"/>
    </location>
    <ligand>
        <name>ATP</name>
        <dbReference type="ChEBI" id="CHEBI:30616"/>
    </ligand>
</feature>
<feature type="domain" description="PASTA" evidence="16">
    <location>
        <begin position="428"/>
        <end position="497"/>
    </location>
</feature>
<dbReference type="InterPro" id="IPR008271">
    <property type="entry name" value="Ser/Thr_kinase_AS"/>
</dbReference>
<accession>A0A6N9Q478</accession>
<feature type="domain" description="Protein kinase" evidence="15">
    <location>
        <begin position="10"/>
        <end position="270"/>
    </location>
</feature>
<dbReference type="RefSeq" id="WP_160646415.1">
    <property type="nucleotide sequence ID" value="NZ_SIJB01000026.1"/>
</dbReference>
<evidence type="ECO:0000256" key="4">
    <source>
        <dbReference type="ARBA" id="ARBA00022679"/>
    </source>
</evidence>
<dbReference type="GO" id="GO:0007165">
    <property type="term" value="P:signal transduction"/>
    <property type="evidence" value="ECO:0007669"/>
    <property type="project" value="UniProtKB-ARBA"/>
</dbReference>
<dbReference type="NCBIfam" id="NF033483">
    <property type="entry name" value="PknB_PASTA_kin"/>
    <property type="match status" value="1"/>
</dbReference>
<keyword evidence="4" id="KW-0808">Transferase</keyword>
<dbReference type="PANTHER" id="PTHR43289">
    <property type="entry name" value="MITOGEN-ACTIVATED PROTEIN KINASE KINASE KINASE 20-RELATED"/>
    <property type="match status" value="1"/>
</dbReference>
<feature type="transmembrane region" description="Helical" evidence="14">
    <location>
        <begin position="334"/>
        <end position="352"/>
    </location>
</feature>
<feature type="domain" description="PASTA" evidence="16">
    <location>
        <begin position="360"/>
        <end position="427"/>
    </location>
</feature>
<evidence type="ECO:0000256" key="11">
    <source>
        <dbReference type="ARBA" id="ARBA00060432"/>
    </source>
</evidence>
<dbReference type="OrthoDB" id="9788659at2"/>
<evidence type="ECO:0000256" key="14">
    <source>
        <dbReference type="SAM" id="Phobius"/>
    </source>
</evidence>
<dbReference type="InterPro" id="IPR017441">
    <property type="entry name" value="Protein_kinase_ATP_BS"/>
</dbReference>
<evidence type="ECO:0000256" key="9">
    <source>
        <dbReference type="ARBA" id="ARBA00047899"/>
    </source>
</evidence>
<feature type="domain" description="PASTA" evidence="16">
    <location>
        <begin position="498"/>
        <end position="565"/>
    </location>
</feature>
<dbReference type="Gene3D" id="1.10.510.10">
    <property type="entry name" value="Transferase(Phosphotransferase) domain 1"/>
    <property type="match status" value="1"/>
</dbReference>
<dbReference type="GO" id="GO:0009847">
    <property type="term" value="P:spore germination"/>
    <property type="evidence" value="ECO:0007669"/>
    <property type="project" value="UniProtKB-ARBA"/>
</dbReference>
<keyword evidence="14" id="KW-1133">Transmembrane helix</keyword>
<comment type="catalytic activity">
    <reaction evidence="10">
        <text>L-seryl-[protein] + ATP = O-phospho-L-seryl-[protein] + ADP + H(+)</text>
        <dbReference type="Rhea" id="RHEA:17989"/>
        <dbReference type="Rhea" id="RHEA-COMP:9863"/>
        <dbReference type="Rhea" id="RHEA-COMP:11604"/>
        <dbReference type="ChEBI" id="CHEBI:15378"/>
        <dbReference type="ChEBI" id="CHEBI:29999"/>
        <dbReference type="ChEBI" id="CHEBI:30616"/>
        <dbReference type="ChEBI" id="CHEBI:83421"/>
        <dbReference type="ChEBI" id="CHEBI:456216"/>
        <dbReference type="EC" id="2.7.11.1"/>
    </reaction>
</comment>
<gene>
    <name evidence="17" type="primary">pknB</name>
    <name evidence="17" type="ORF">ERL59_11620</name>
</gene>
<dbReference type="PROSITE" id="PS50011">
    <property type="entry name" value="PROTEIN_KINASE_DOM"/>
    <property type="match status" value="1"/>
</dbReference>
<dbReference type="GO" id="GO:0071224">
    <property type="term" value="P:cellular response to peptidoglycan"/>
    <property type="evidence" value="ECO:0007669"/>
    <property type="project" value="UniProtKB-ARBA"/>
</dbReference>
<evidence type="ECO:0000256" key="12">
    <source>
        <dbReference type="ARBA" id="ARBA00070041"/>
    </source>
</evidence>
<evidence type="ECO:0000256" key="2">
    <source>
        <dbReference type="ARBA" id="ARBA00022527"/>
    </source>
</evidence>
<dbReference type="PANTHER" id="PTHR43289:SF34">
    <property type="entry name" value="SERINE_THREONINE-PROTEIN KINASE YBDM-RELATED"/>
    <property type="match status" value="1"/>
</dbReference>
<dbReference type="SMART" id="SM00220">
    <property type="entry name" value="S_TKc"/>
    <property type="match status" value="1"/>
</dbReference>
<reference evidence="17 18" key="1">
    <citation type="submission" date="2019-01" db="EMBL/GenBank/DDBJ databases">
        <title>Chengkuizengella sp. nov., isolated from deep-sea sediment of East Pacific Ocean.</title>
        <authorList>
            <person name="Yang J."/>
            <person name="Lai Q."/>
            <person name="Shao Z."/>
        </authorList>
    </citation>
    <scope>NUCLEOTIDE SEQUENCE [LARGE SCALE GENOMIC DNA]</scope>
    <source>
        <strain evidence="17 18">YPA3-1-1</strain>
    </source>
</reference>
<protein>
    <recommendedName>
        <fullName evidence="12">Serine/threonine-protein kinase PrkC</fullName>
        <ecNumber evidence="1">2.7.11.1</ecNumber>
    </recommendedName>
</protein>
<evidence type="ECO:0000313" key="18">
    <source>
        <dbReference type="Proteomes" id="UP000448943"/>
    </source>
</evidence>
<evidence type="ECO:0000256" key="6">
    <source>
        <dbReference type="ARBA" id="ARBA00022777"/>
    </source>
</evidence>
<dbReference type="FunFam" id="1.10.510.10:FF:000021">
    <property type="entry name" value="Serine/threonine protein kinase"/>
    <property type="match status" value="1"/>
</dbReference>
<dbReference type="CDD" id="cd14014">
    <property type="entry name" value="STKc_PknB_like"/>
    <property type="match status" value="1"/>
</dbReference>
<dbReference type="Pfam" id="PF03793">
    <property type="entry name" value="PASTA"/>
    <property type="match status" value="3"/>
</dbReference>
<dbReference type="AlphaFoldDB" id="A0A6N9Q478"/>
<sequence length="653" mass="74021">MIGQQLSGRYEILNRVGGGGMALVFKAHDKLLNRMVAIKVLRQQFVYDEDFIRRFRREAQSAASLSHPNVVSIYDVGQEDDIHYIVMEYIEGSNLNEEIKNRAPFQVEEAIHITSQICDALDHAHQNQIIHRDIKPHNILIGRNGRVKVTDFGIARAASSSEITQTGSVLGSVHYFSPEHAKGVTQGAKSDLYSLGIVLYQMLTNKLPFSGDSPISIALKHIQENVEEPRKVNPLIPQSVENIVLKSMQKNPEQRYQSASQMLYDLESCLLPEKLNENKFQFNDELDDEEHTKIMPVIGLNRKVQETDQNETIIPEHNEDEDYKKTNRLFWLKPVIWTFTTIIILFSAWFGVKAVLGMLDVSDVEVPNVVGLTLEDATKELESVQLTVRDPVQYEYDDQVEEGIVIDQSDKNKMVKENFPITLTVSQGQETKIMKDYRGMQWVNVENALRKIGFTDEDIKMETILSDVPDGEVISQSPQANKEYNPNDVVLSFTVSEGLGSVEMPNLIKLSEEAAVSILEQKGLKVNIEKDFDLNVNEGYVFKQHPYDPGDTLKKGEEITIFVSKGEPEDVRRTNYPIFVEPEVKGEDSVIEFKITDALGTDRIGNTKTINEEETFFVPVVLTPDLPDGKASISVYRDAKHLGTYEVKYDDYK</sequence>
<name>A0A6N9Q478_9BACL</name>
<dbReference type="GO" id="GO:0004674">
    <property type="term" value="F:protein serine/threonine kinase activity"/>
    <property type="evidence" value="ECO:0007669"/>
    <property type="project" value="UniProtKB-KW"/>
</dbReference>